<evidence type="ECO:0000313" key="2">
    <source>
        <dbReference type="Proteomes" id="UP001179647"/>
    </source>
</evidence>
<keyword evidence="2" id="KW-1185">Reference proteome</keyword>
<protein>
    <submittedName>
        <fullName evidence="1">Uncharacterized protein</fullName>
    </submittedName>
</protein>
<accession>A0AAF0CTA0</accession>
<reference evidence="1" key="1">
    <citation type="submission" date="2022-10" db="EMBL/GenBank/DDBJ databases">
        <title>Vagococcus sp. isolated from poultry meat.</title>
        <authorList>
            <person name="Johansson P."/>
            <person name="Bjorkroth J."/>
        </authorList>
    </citation>
    <scope>NUCLEOTIDE SEQUENCE</scope>
    <source>
        <strain evidence="1">STAA11</strain>
    </source>
</reference>
<dbReference type="EMBL" id="CP110232">
    <property type="protein sequence ID" value="WEG72432.1"/>
    <property type="molecule type" value="Genomic_DNA"/>
</dbReference>
<organism evidence="1 2">
    <name type="scientific">Vagococcus intermedius</name>
    <dbReference type="NCBI Taxonomy" id="2991418"/>
    <lineage>
        <taxon>Bacteria</taxon>
        <taxon>Bacillati</taxon>
        <taxon>Bacillota</taxon>
        <taxon>Bacilli</taxon>
        <taxon>Lactobacillales</taxon>
        <taxon>Enterococcaceae</taxon>
        <taxon>Vagococcus</taxon>
    </lineage>
</organism>
<dbReference type="KEGG" id="vie:OL234_05455"/>
<evidence type="ECO:0000313" key="1">
    <source>
        <dbReference type="EMBL" id="WEG72432.1"/>
    </source>
</evidence>
<gene>
    <name evidence="1" type="ORF">OL234_05455</name>
</gene>
<dbReference type="Proteomes" id="UP001179647">
    <property type="component" value="Chromosome"/>
</dbReference>
<dbReference type="AlphaFoldDB" id="A0AAF0CTA0"/>
<dbReference type="RefSeq" id="WP_275468235.1">
    <property type="nucleotide sequence ID" value="NZ_CP110232.1"/>
</dbReference>
<proteinExistence type="predicted"/>
<name>A0AAF0CTA0_9ENTE</name>
<sequence length="268" mass="30517">MSNNSEYKEILTLIRDNSPNSLELDLDTVHSNYYTYLINQGYIHGAKVEEYMSGAMVYGASVFLTASGEVFLEQLLEEAKPIRMTAKNSYKEMQVFLERVENDDSELQIPNDRMREKDYFDLVQEAISTGLVKGLSIKYASNKPFFIRHEMRVTTRGFEIMENDFKQRNNETSGTVFNFNGGDFSGAQIGTNNIQNNNYGNTLNEIEKYLSTLSDSEKVEAVEIVEIVKSENKEESGALSKFTSFLENHPKLVELTGKLLVWGMTQIN</sequence>